<protein>
    <submittedName>
        <fullName evidence="1">Uncharacterized protein</fullName>
    </submittedName>
</protein>
<dbReference type="KEGG" id="psin:CAK95_15180"/>
<keyword evidence="2" id="KW-1185">Reference proteome</keyword>
<accession>A0A1W6ZSC2</accession>
<name>A0A1W6ZSC2_9HYPH</name>
<organism evidence="1 2">
    <name type="scientific">Pseudorhodoplanes sinuspersici</name>
    <dbReference type="NCBI Taxonomy" id="1235591"/>
    <lineage>
        <taxon>Bacteria</taxon>
        <taxon>Pseudomonadati</taxon>
        <taxon>Pseudomonadota</taxon>
        <taxon>Alphaproteobacteria</taxon>
        <taxon>Hyphomicrobiales</taxon>
        <taxon>Pseudorhodoplanes</taxon>
    </lineage>
</organism>
<evidence type="ECO:0000313" key="1">
    <source>
        <dbReference type="EMBL" id="ARQ00262.1"/>
    </source>
</evidence>
<proteinExistence type="predicted"/>
<sequence>MANDLEIIESPLSGEFTRDGFTVLVEIYRLSDRDGWALEVADQDKIWTIWNELFDTDQAAFSEFTRTVEADGISAFLRPASEDLH</sequence>
<dbReference type="RefSeq" id="WP_086088658.1">
    <property type="nucleotide sequence ID" value="NZ_CP021112.1"/>
</dbReference>
<evidence type="ECO:0000313" key="2">
    <source>
        <dbReference type="Proteomes" id="UP000194137"/>
    </source>
</evidence>
<dbReference type="Proteomes" id="UP000194137">
    <property type="component" value="Chromosome"/>
</dbReference>
<dbReference type="EMBL" id="CP021112">
    <property type="protein sequence ID" value="ARQ00262.1"/>
    <property type="molecule type" value="Genomic_DNA"/>
</dbReference>
<dbReference type="OrthoDB" id="7864523at2"/>
<gene>
    <name evidence="1" type="ORF">CAK95_15180</name>
</gene>
<dbReference type="AlphaFoldDB" id="A0A1W6ZSC2"/>
<reference evidence="1 2" key="1">
    <citation type="submission" date="2017-05" db="EMBL/GenBank/DDBJ databases">
        <title>Full genome sequence of Pseudorhodoplanes sinuspersici.</title>
        <authorList>
            <person name="Dastgheib S.M.M."/>
            <person name="Shavandi M."/>
            <person name="Tirandaz H."/>
        </authorList>
    </citation>
    <scope>NUCLEOTIDE SEQUENCE [LARGE SCALE GENOMIC DNA]</scope>
    <source>
        <strain evidence="1 2">RIPI110</strain>
    </source>
</reference>